<dbReference type="EMBL" id="BOOW01000018">
    <property type="protein sequence ID" value="GII92774.1"/>
    <property type="molecule type" value="Genomic_DNA"/>
</dbReference>
<feature type="transmembrane region" description="Helical" evidence="2">
    <location>
        <begin position="105"/>
        <end position="126"/>
    </location>
</feature>
<feature type="region of interest" description="Disordered" evidence="1">
    <location>
        <begin position="1"/>
        <end position="58"/>
    </location>
</feature>
<comment type="caution">
    <text evidence="3">The sequence shown here is derived from an EMBL/GenBank/DDBJ whole genome shotgun (WGS) entry which is preliminary data.</text>
</comment>
<dbReference type="AlphaFoldDB" id="A0A919RI24"/>
<keyword evidence="2" id="KW-0472">Membrane</keyword>
<keyword evidence="4" id="KW-1185">Reference proteome</keyword>
<evidence type="ECO:0000313" key="4">
    <source>
        <dbReference type="Proteomes" id="UP000606172"/>
    </source>
</evidence>
<protein>
    <submittedName>
        <fullName evidence="3">Uncharacterized protein</fullName>
    </submittedName>
</protein>
<evidence type="ECO:0000256" key="2">
    <source>
        <dbReference type="SAM" id="Phobius"/>
    </source>
</evidence>
<reference evidence="3" key="1">
    <citation type="submission" date="2021-01" db="EMBL/GenBank/DDBJ databases">
        <title>Whole genome shotgun sequence of Sinosporangium siamense NBRC 109515.</title>
        <authorList>
            <person name="Komaki H."/>
            <person name="Tamura T."/>
        </authorList>
    </citation>
    <scope>NUCLEOTIDE SEQUENCE</scope>
    <source>
        <strain evidence="3">NBRC 109515</strain>
    </source>
</reference>
<dbReference type="RefSeq" id="WP_204025804.1">
    <property type="nucleotide sequence ID" value="NZ_BOOW01000018.1"/>
</dbReference>
<proteinExistence type="predicted"/>
<name>A0A919RI24_9ACTN</name>
<sequence length="215" mass="23252">MDYERRDQSLKTDEDLAGRGAGGGGTGGPAQRNAVEAKRTDRRSQETEESRQETEESRQERLNRELLELLQGLRVAVTGVQVLFAFLLTIPYATGFVKVDDSGQWLYFIALLGAALASICFITPAAQHRVLFRTGSKDLLLRRANRLSIAGAFFLAVAMTSAVALVTKSILSGWPAAAFGALVAVAAGWFWLIEPAIAKRSPDAKLLEDRLGSAG</sequence>
<feature type="compositionally biased region" description="Basic and acidic residues" evidence="1">
    <location>
        <begin position="35"/>
        <end position="58"/>
    </location>
</feature>
<evidence type="ECO:0000313" key="3">
    <source>
        <dbReference type="EMBL" id="GII92774.1"/>
    </source>
</evidence>
<organism evidence="3 4">
    <name type="scientific">Sinosporangium siamense</name>
    <dbReference type="NCBI Taxonomy" id="1367973"/>
    <lineage>
        <taxon>Bacteria</taxon>
        <taxon>Bacillati</taxon>
        <taxon>Actinomycetota</taxon>
        <taxon>Actinomycetes</taxon>
        <taxon>Streptosporangiales</taxon>
        <taxon>Streptosporangiaceae</taxon>
        <taxon>Sinosporangium</taxon>
    </lineage>
</organism>
<keyword evidence="2" id="KW-0812">Transmembrane</keyword>
<evidence type="ECO:0000256" key="1">
    <source>
        <dbReference type="SAM" id="MobiDB-lite"/>
    </source>
</evidence>
<keyword evidence="2" id="KW-1133">Transmembrane helix</keyword>
<feature type="compositionally biased region" description="Basic and acidic residues" evidence="1">
    <location>
        <begin position="1"/>
        <end position="17"/>
    </location>
</feature>
<feature type="transmembrane region" description="Helical" evidence="2">
    <location>
        <begin position="147"/>
        <end position="167"/>
    </location>
</feature>
<feature type="transmembrane region" description="Helical" evidence="2">
    <location>
        <begin position="73"/>
        <end position="93"/>
    </location>
</feature>
<feature type="compositionally biased region" description="Gly residues" evidence="1">
    <location>
        <begin position="19"/>
        <end position="28"/>
    </location>
</feature>
<accession>A0A919RI24</accession>
<dbReference type="Pfam" id="PF19853">
    <property type="entry name" value="DUF6328"/>
    <property type="match status" value="1"/>
</dbReference>
<dbReference type="Proteomes" id="UP000606172">
    <property type="component" value="Unassembled WGS sequence"/>
</dbReference>
<gene>
    <name evidence="3" type="ORF">Ssi02_30050</name>
</gene>
<dbReference type="InterPro" id="IPR046291">
    <property type="entry name" value="DUF6328"/>
</dbReference>
<feature type="transmembrane region" description="Helical" evidence="2">
    <location>
        <begin position="173"/>
        <end position="192"/>
    </location>
</feature>